<evidence type="ECO:0000313" key="1">
    <source>
        <dbReference type="EMBL" id="KAK1471440.1"/>
    </source>
</evidence>
<dbReference type="Proteomes" id="UP001239213">
    <property type="component" value="Unassembled WGS sequence"/>
</dbReference>
<comment type="caution">
    <text evidence="1">The sequence shown here is derived from an EMBL/GenBank/DDBJ whole genome shotgun (WGS) entry which is preliminary data.</text>
</comment>
<accession>A0AAI9Y4C3</accession>
<keyword evidence="2" id="KW-1185">Reference proteome</keyword>
<protein>
    <submittedName>
        <fullName evidence="1">Uncharacterized protein</fullName>
    </submittedName>
</protein>
<gene>
    <name evidence="1" type="ORF">CCUS01_05922</name>
</gene>
<proteinExistence type="predicted"/>
<dbReference type="AlphaFoldDB" id="A0AAI9Y4C3"/>
<evidence type="ECO:0000313" key="2">
    <source>
        <dbReference type="Proteomes" id="UP001239213"/>
    </source>
</evidence>
<sequence length="126" mass="14443">MSPSWSGFFSTRSQPLRERAFPTCEQNSTCNSANCVVVSIEDETQPVMVHEQQSPYHETEDGVLRFPPRVNRTDNFVNGNFAGQEKVDCELCARLGLLIEAVNMNDFRGRNGPRLRFLPKRPFHRQ</sequence>
<reference evidence="1" key="1">
    <citation type="submission" date="2016-11" db="EMBL/GenBank/DDBJ databases">
        <title>The genome sequence of Colletotrichum cuscutae.</title>
        <authorList>
            <person name="Baroncelli R."/>
        </authorList>
    </citation>
    <scope>NUCLEOTIDE SEQUENCE</scope>
    <source>
        <strain evidence="1">IMI 304802</strain>
    </source>
</reference>
<organism evidence="1 2">
    <name type="scientific">Colletotrichum cuscutae</name>
    <dbReference type="NCBI Taxonomy" id="1209917"/>
    <lineage>
        <taxon>Eukaryota</taxon>
        <taxon>Fungi</taxon>
        <taxon>Dikarya</taxon>
        <taxon>Ascomycota</taxon>
        <taxon>Pezizomycotina</taxon>
        <taxon>Sordariomycetes</taxon>
        <taxon>Hypocreomycetidae</taxon>
        <taxon>Glomerellales</taxon>
        <taxon>Glomerellaceae</taxon>
        <taxon>Colletotrichum</taxon>
        <taxon>Colletotrichum acutatum species complex</taxon>
    </lineage>
</organism>
<name>A0AAI9Y4C3_9PEZI</name>
<dbReference type="EMBL" id="MPDP01000201">
    <property type="protein sequence ID" value="KAK1471440.1"/>
    <property type="molecule type" value="Genomic_DNA"/>
</dbReference>